<reference evidence="2" key="1">
    <citation type="submission" date="2021-01" db="EMBL/GenBank/DDBJ databases">
        <authorList>
            <consortium name="Genoscope - CEA"/>
            <person name="William W."/>
        </authorList>
    </citation>
    <scope>NUCLEOTIDE SEQUENCE</scope>
</reference>
<dbReference type="AlphaFoldDB" id="A0A8S1PTC4"/>
<organism evidence="2 3">
    <name type="scientific">Paramecium primaurelia</name>
    <dbReference type="NCBI Taxonomy" id="5886"/>
    <lineage>
        <taxon>Eukaryota</taxon>
        <taxon>Sar</taxon>
        <taxon>Alveolata</taxon>
        <taxon>Ciliophora</taxon>
        <taxon>Intramacronucleata</taxon>
        <taxon>Oligohymenophorea</taxon>
        <taxon>Peniculida</taxon>
        <taxon>Parameciidae</taxon>
        <taxon>Paramecium</taxon>
    </lineage>
</organism>
<name>A0A8S1PTC4_PARPR</name>
<gene>
    <name evidence="2" type="ORF">PPRIM_AZ9-3.1.T1300070</name>
</gene>
<proteinExistence type="predicted"/>
<evidence type="ECO:0000256" key="1">
    <source>
        <dbReference type="SAM" id="MobiDB-lite"/>
    </source>
</evidence>
<evidence type="ECO:0000313" key="2">
    <source>
        <dbReference type="EMBL" id="CAD8106336.1"/>
    </source>
</evidence>
<comment type="caution">
    <text evidence="2">The sequence shown here is derived from an EMBL/GenBank/DDBJ whole genome shotgun (WGS) entry which is preliminary data.</text>
</comment>
<protein>
    <submittedName>
        <fullName evidence="2">Uncharacterized protein</fullName>
    </submittedName>
</protein>
<sequence>MIRKEVRLLLLSAKNFIDQLPQQKQQRASLNLMKIVQENKPEDQIIKEINYQINFLKLTNPNIPFKQITQEDEITPESIIQKLNEQQEQQQKKEDIDLKKGTYIYQNGNLVQGQAEKRKEVDYSNWYAANVDPDDLKKHKELLDRQHFSGPFWEGKPMPKSILDEDNPNTLMFSDERPEKELNPNMKQEKQGKFERVKR</sequence>
<dbReference type="OMA" id="DYSNWYA"/>
<feature type="compositionally biased region" description="Basic and acidic residues" evidence="1">
    <location>
        <begin position="174"/>
        <end position="199"/>
    </location>
</feature>
<dbReference type="Proteomes" id="UP000688137">
    <property type="component" value="Unassembled WGS sequence"/>
</dbReference>
<feature type="region of interest" description="Disordered" evidence="1">
    <location>
        <begin position="153"/>
        <end position="199"/>
    </location>
</feature>
<keyword evidence="3" id="KW-1185">Reference proteome</keyword>
<accession>A0A8S1PTC4</accession>
<evidence type="ECO:0000313" key="3">
    <source>
        <dbReference type="Proteomes" id="UP000688137"/>
    </source>
</evidence>
<dbReference type="EMBL" id="CAJJDM010000133">
    <property type="protein sequence ID" value="CAD8106336.1"/>
    <property type="molecule type" value="Genomic_DNA"/>
</dbReference>